<dbReference type="PANTHER" id="PTHR32494:SF5">
    <property type="entry name" value="ALLANTOATE AMIDOHYDROLASE"/>
    <property type="match status" value="1"/>
</dbReference>
<dbReference type="NCBIfam" id="NF006772">
    <property type="entry name" value="PRK09290.2-1"/>
    <property type="match status" value="1"/>
</dbReference>
<evidence type="ECO:0000313" key="3">
    <source>
        <dbReference type="EMBL" id="MCO1660504.1"/>
    </source>
</evidence>
<protein>
    <submittedName>
        <fullName evidence="3">M20 family metallo-hydrolase</fullName>
    </submittedName>
</protein>
<comment type="similarity">
    <text evidence="1">Belongs to the peptidase M20 family.</text>
</comment>
<dbReference type="Gene3D" id="3.40.630.10">
    <property type="entry name" value="Zn peptidases"/>
    <property type="match status" value="1"/>
</dbReference>
<dbReference type="Gene3D" id="3.30.70.360">
    <property type="match status" value="1"/>
</dbReference>
<organism evidence="3 4">
    <name type="scientific">Pseudonocardia humida</name>
    <dbReference type="NCBI Taxonomy" id="2800819"/>
    <lineage>
        <taxon>Bacteria</taxon>
        <taxon>Bacillati</taxon>
        <taxon>Actinomycetota</taxon>
        <taxon>Actinomycetes</taxon>
        <taxon>Pseudonocardiales</taxon>
        <taxon>Pseudonocardiaceae</taxon>
        <taxon>Pseudonocardia</taxon>
    </lineage>
</organism>
<evidence type="ECO:0000256" key="1">
    <source>
        <dbReference type="ARBA" id="ARBA00006153"/>
    </source>
</evidence>
<dbReference type="PIRSF" id="PIRSF001235">
    <property type="entry name" value="Amidase_carbamoylase"/>
    <property type="match status" value="1"/>
</dbReference>
<dbReference type="InterPro" id="IPR010158">
    <property type="entry name" value="Amidase_Cbmase"/>
</dbReference>
<accession>A0ABT1ABU9</accession>
<dbReference type="InterPro" id="IPR002933">
    <property type="entry name" value="Peptidase_M20"/>
</dbReference>
<dbReference type="Pfam" id="PF01546">
    <property type="entry name" value="Peptidase_M20"/>
    <property type="match status" value="1"/>
</dbReference>
<evidence type="ECO:0000313" key="4">
    <source>
        <dbReference type="Proteomes" id="UP001165283"/>
    </source>
</evidence>
<dbReference type="CDD" id="cd03884">
    <property type="entry name" value="M20_bAS"/>
    <property type="match status" value="1"/>
</dbReference>
<gene>
    <name evidence="3" type="ORF">KDL28_36145</name>
</gene>
<name>A0ABT1ABU9_9PSEU</name>
<comment type="caution">
    <text evidence="3">The sequence shown here is derived from an EMBL/GenBank/DDBJ whole genome shotgun (WGS) entry which is preliminary data.</text>
</comment>
<evidence type="ECO:0000256" key="2">
    <source>
        <dbReference type="ARBA" id="ARBA00022801"/>
    </source>
</evidence>
<dbReference type="NCBIfam" id="TIGR01879">
    <property type="entry name" value="hydantase"/>
    <property type="match status" value="1"/>
</dbReference>
<dbReference type="SUPFAM" id="SSF55031">
    <property type="entry name" value="Bacterial exopeptidase dimerisation domain"/>
    <property type="match status" value="1"/>
</dbReference>
<sequence length="431" mass="45598">MSHDDGSGWSAAAFLRDFAQLSTIGATPRGGVDREAATVRDGMARAWLGGWLASRGFAVAVDGIGNQFGLLDLVPGAPYVLAGSHLDSQPTAGRLDGAYGVVAAAFAAHRVAAGARAGTVRPTRNLAVVNWFNEEGSRFGPSMMGSAVFTGRLDADEALRTTDPAGVTVRDALDGIDGRGGPVPLPVGSYAEIHIEQGRELEETGDRIGVVTGTWAARKFRFRVLGEQSHTGSTRMADRRDALLGASLLVVEARSLADRFAEAPLHTAVSQLDVRPNSPVVVAAEVRANLDLRSPDPAVLDAAVHRLRDVAARVEAERGLRVELELTHSWDRDDYTPECVAVSERVCAELGVPARRMLTVAGHDSTNMAKVVPTAMLFVPSREGISHNEREDTAPDDLVTGVDVLTGVVRELVTAPGSGPDRQPWTPASTG</sequence>
<dbReference type="InterPro" id="IPR036264">
    <property type="entry name" value="Bact_exopeptidase_dim_dom"/>
</dbReference>
<dbReference type="PANTHER" id="PTHR32494">
    <property type="entry name" value="ALLANTOATE DEIMINASE-RELATED"/>
    <property type="match status" value="1"/>
</dbReference>
<dbReference type="RefSeq" id="WP_252446020.1">
    <property type="nucleotide sequence ID" value="NZ_JAGSOV010000084.1"/>
</dbReference>
<reference evidence="3" key="1">
    <citation type="submission" date="2021-04" db="EMBL/GenBank/DDBJ databases">
        <title>Pseudonocardia sp. nov., isolated from sandy soil of mangrove forest.</title>
        <authorList>
            <person name="Zan Z."/>
            <person name="Huang R."/>
            <person name="Liu W."/>
        </authorList>
    </citation>
    <scope>NUCLEOTIDE SEQUENCE</scope>
    <source>
        <strain evidence="3">S2-4</strain>
    </source>
</reference>
<keyword evidence="4" id="KW-1185">Reference proteome</keyword>
<dbReference type="Proteomes" id="UP001165283">
    <property type="component" value="Unassembled WGS sequence"/>
</dbReference>
<proteinExistence type="inferred from homology"/>
<dbReference type="SUPFAM" id="SSF53187">
    <property type="entry name" value="Zn-dependent exopeptidases"/>
    <property type="match status" value="1"/>
</dbReference>
<dbReference type="EMBL" id="JAGSOV010000084">
    <property type="protein sequence ID" value="MCO1660504.1"/>
    <property type="molecule type" value="Genomic_DNA"/>
</dbReference>
<keyword evidence="2" id="KW-0378">Hydrolase</keyword>